<evidence type="ECO:0000313" key="1">
    <source>
        <dbReference type="EMBL" id="GFY39945.1"/>
    </source>
</evidence>
<keyword evidence="2" id="KW-1185">Reference proteome</keyword>
<organism evidence="1 2">
    <name type="scientific">Trichonephila inaurata madagascariensis</name>
    <dbReference type="NCBI Taxonomy" id="2747483"/>
    <lineage>
        <taxon>Eukaryota</taxon>
        <taxon>Metazoa</taxon>
        <taxon>Ecdysozoa</taxon>
        <taxon>Arthropoda</taxon>
        <taxon>Chelicerata</taxon>
        <taxon>Arachnida</taxon>
        <taxon>Araneae</taxon>
        <taxon>Araneomorphae</taxon>
        <taxon>Entelegynae</taxon>
        <taxon>Araneoidea</taxon>
        <taxon>Nephilidae</taxon>
        <taxon>Trichonephila</taxon>
        <taxon>Trichonephila inaurata</taxon>
    </lineage>
</organism>
<gene>
    <name evidence="1" type="ORF">TNIN_84651</name>
</gene>
<proteinExistence type="predicted"/>
<evidence type="ECO:0000313" key="2">
    <source>
        <dbReference type="Proteomes" id="UP000886998"/>
    </source>
</evidence>
<dbReference type="EMBL" id="BMAV01001595">
    <property type="protein sequence ID" value="GFY39945.1"/>
    <property type="molecule type" value="Genomic_DNA"/>
</dbReference>
<protein>
    <submittedName>
        <fullName evidence="1">Uncharacterized protein</fullName>
    </submittedName>
</protein>
<accession>A0A8X7BQE6</accession>
<dbReference type="AlphaFoldDB" id="A0A8X7BQE6"/>
<reference evidence="1" key="1">
    <citation type="submission" date="2020-08" db="EMBL/GenBank/DDBJ databases">
        <title>Multicomponent nature underlies the extraordinary mechanical properties of spider dragline silk.</title>
        <authorList>
            <person name="Kono N."/>
            <person name="Nakamura H."/>
            <person name="Mori M."/>
            <person name="Yoshida Y."/>
            <person name="Ohtoshi R."/>
            <person name="Malay A.D."/>
            <person name="Moran D.A.P."/>
            <person name="Tomita M."/>
            <person name="Numata K."/>
            <person name="Arakawa K."/>
        </authorList>
    </citation>
    <scope>NUCLEOTIDE SEQUENCE</scope>
</reference>
<sequence>MFIHIPSGLIMKMRRPQTTEGILCFLWFGERNVDNFVLAEEADISKLGVSSSFQVKFSQLSTHWVLRKKIKKKGTFFSGHWDKVSLPYHYLEIWWNCEGG</sequence>
<name>A0A8X7BQE6_9ARAC</name>
<dbReference type="Proteomes" id="UP000886998">
    <property type="component" value="Unassembled WGS sequence"/>
</dbReference>
<comment type="caution">
    <text evidence="1">The sequence shown here is derived from an EMBL/GenBank/DDBJ whole genome shotgun (WGS) entry which is preliminary data.</text>
</comment>